<dbReference type="Gene3D" id="3.90.550.10">
    <property type="entry name" value="Spore Coat Polysaccharide Biosynthesis Protein SpsA, Chain A"/>
    <property type="match status" value="1"/>
</dbReference>
<dbReference type="PANTHER" id="PTHR22916">
    <property type="entry name" value="GLYCOSYLTRANSFERASE"/>
    <property type="match status" value="1"/>
</dbReference>
<evidence type="ECO:0000313" key="5">
    <source>
        <dbReference type="Proteomes" id="UP000248214"/>
    </source>
</evidence>
<feature type="transmembrane region" description="Helical" evidence="2">
    <location>
        <begin position="269"/>
        <end position="289"/>
    </location>
</feature>
<evidence type="ECO:0000256" key="2">
    <source>
        <dbReference type="SAM" id="Phobius"/>
    </source>
</evidence>
<dbReference type="InterPro" id="IPR001173">
    <property type="entry name" value="Glyco_trans_2-like"/>
</dbReference>
<dbReference type="CDD" id="cd00761">
    <property type="entry name" value="Glyco_tranf_GTA_type"/>
    <property type="match status" value="1"/>
</dbReference>
<sequence length="294" mass="34025">MKKLTIFTPTYNRAYCLDQCYKSLVRQTNQNFTWLVIDDGSTDDTSELIETWIQEGKIDLQYVKQANQGMHGAHNTAYERIETELNVCLDSDDYFHQQAVENIVSFWEKNGSDKVSGFVALNADEQGKVIGTSLPSHLTSATLFDLYHTHGVTGDKKLVYRSTITRKYPYPLFADESYVGLAYKYYKLDEEFPLLLMNKVVCIVDYRPDGSSMNMFKQYKKNPKGFAFYRKQLMLLSRAKWKFKYRQCIHYVSSSLLSRNKNFLKETPLKGLTIAAMPIGAALFFYIHVKTLKM</sequence>
<evidence type="ECO:0000256" key="1">
    <source>
        <dbReference type="ARBA" id="ARBA00006739"/>
    </source>
</evidence>
<evidence type="ECO:0000313" key="4">
    <source>
        <dbReference type="EMBL" id="PYZ95071.1"/>
    </source>
</evidence>
<keyword evidence="2" id="KW-0812">Transmembrane</keyword>
<evidence type="ECO:0000259" key="3">
    <source>
        <dbReference type="Pfam" id="PF00535"/>
    </source>
</evidence>
<dbReference type="SUPFAM" id="SSF53448">
    <property type="entry name" value="Nucleotide-diphospho-sugar transferases"/>
    <property type="match status" value="1"/>
</dbReference>
<keyword evidence="2" id="KW-0472">Membrane</keyword>
<dbReference type="PANTHER" id="PTHR22916:SF3">
    <property type="entry name" value="UDP-GLCNAC:BETAGAL BETA-1,3-N-ACETYLGLUCOSAMINYLTRANSFERASE-LIKE PROTEIN 1"/>
    <property type="match status" value="1"/>
</dbReference>
<gene>
    <name evidence="4" type="ORF">CR194_06030</name>
</gene>
<comment type="similarity">
    <text evidence="1">Belongs to the glycosyltransferase 2 family.</text>
</comment>
<proteinExistence type="inferred from homology"/>
<dbReference type="Proteomes" id="UP000248214">
    <property type="component" value="Unassembled WGS sequence"/>
</dbReference>
<dbReference type="InterPro" id="IPR029044">
    <property type="entry name" value="Nucleotide-diphossugar_trans"/>
</dbReference>
<dbReference type="AlphaFoldDB" id="A0A323TJE1"/>
<dbReference type="EMBL" id="PDOD01000001">
    <property type="protein sequence ID" value="PYZ95071.1"/>
    <property type="molecule type" value="Genomic_DNA"/>
</dbReference>
<organism evidence="4 5">
    <name type="scientific">Salipaludibacillus keqinensis</name>
    <dbReference type="NCBI Taxonomy" id="2045207"/>
    <lineage>
        <taxon>Bacteria</taxon>
        <taxon>Bacillati</taxon>
        <taxon>Bacillota</taxon>
        <taxon>Bacilli</taxon>
        <taxon>Bacillales</taxon>
        <taxon>Bacillaceae</taxon>
    </lineage>
</organism>
<comment type="caution">
    <text evidence="4">The sequence shown here is derived from an EMBL/GenBank/DDBJ whole genome shotgun (WGS) entry which is preliminary data.</text>
</comment>
<keyword evidence="2" id="KW-1133">Transmembrane helix</keyword>
<accession>A0A323TJE1</accession>
<reference evidence="4 5" key="1">
    <citation type="submission" date="2017-10" db="EMBL/GenBank/DDBJ databases">
        <title>Bacillus sp. nov., a halophilic bacterium isolated from a Keqin Lake.</title>
        <authorList>
            <person name="Wang H."/>
        </authorList>
    </citation>
    <scope>NUCLEOTIDE SEQUENCE [LARGE SCALE GENOMIC DNA]</scope>
    <source>
        <strain evidence="4 5">KQ-12</strain>
    </source>
</reference>
<name>A0A323TJE1_9BACI</name>
<protein>
    <submittedName>
        <fullName evidence="4">Glycosyltransferase</fullName>
    </submittedName>
</protein>
<dbReference type="RefSeq" id="WP_110608706.1">
    <property type="nucleotide sequence ID" value="NZ_PDOD01000001.1"/>
</dbReference>
<keyword evidence="5" id="KW-1185">Reference proteome</keyword>
<dbReference type="Pfam" id="PF00535">
    <property type="entry name" value="Glycos_transf_2"/>
    <property type="match status" value="1"/>
</dbReference>
<keyword evidence="4" id="KW-0808">Transferase</keyword>
<dbReference type="GO" id="GO:0016758">
    <property type="term" value="F:hexosyltransferase activity"/>
    <property type="evidence" value="ECO:0007669"/>
    <property type="project" value="UniProtKB-ARBA"/>
</dbReference>
<dbReference type="OrthoDB" id="9810303at2"/>
<feature type="domain" description="Glycosyltransferase 2-like" evidence="3">
    <location>
        <begin position="5"/>
        <end position="133"/>
    </location>
</feature>